<sequence length="768" mass="88585">MKVTAAEIGRALGISFRAVHKRALAEDWPCECTVGRGRGGKRKLFPVKSLPQDVREAVFRWEMERRIEAIRENPPPGPPTDKIPPSVPQMPLSMMSPALDQTVRECMVRAEALREERRRRYQPLPLGMPERAKSLGLARYRLVHAFRDAVENVPWGERAKARKSFLTAYHSGRLLPEVYERLGKVSLKTLYRWDKRLREADDDFLAIADTRGGWMRHGTTRWRERQLSEPARRALLRCYLQPNRPSVATAIRAARMVLRAQGIDEPASDHTYRRWLDDYCTTHQHIVVLMREGEKAYKDRVAPHADRADWLLDVGACLVADGHPLDFFIRHPETGKPARMQLIVFFDWASRYPAGWQIMPTENTVAIHAALRRAILTLGKLPTSVYIDNGRAFKARVFTEQDPDLGELSGIYARMGIAVFTARPYEARSKVVERFFQTLSDQFEAVLPSYCGSSIERKPAWMQRNERLHKAWHEAKFRGWIPDIREAAHLIERYIDWYVDQPHRGLSGKTPREVFEAGKGPGVDEMELGWEMLWRAERPVRRCRIRMYGIDYEGDCLHGINGRVAVYYDCADLSRVWVCTRDGRLLGECYPVEALHPLARLFGDEVAVDQVRAALERQRRLRKQTIEQLQELGVAPDDIRDVVDAPWGMAPVLAGSKRGDSAPALPEPEPDADQEEMDRLRLVYERLGEEEDPKDESQGPERPEWFGSEPERYEWCWRAKHVHRAPLSAEDEAFMAYYRTTSEYRENYADRYEQLAELYGVLDGGAEE</sequence>
<dbReference type="SUPFAM" id="SSF53098">
    <property type="entry name" value="Ribonuclease H-like"/>
    <property type="match status" value="1"/>
</dbReference>
<feature type="region of interest" description="Disordered" evidence="1">
    <location>
        <begin position="653"/>
        <end position="677"/>
    </location>
</feature>
<dbReference type="InterPro" id="IPR036397">
    <property type="entry name" value="RNaseH_sf"/>
</dbReference>
<organism evidence="3 4">
    <name type="scientific">Desulfacinum hydrothermale DSM 13146</name>
    <dbReference type="NCBI Taxonomy" id="1121390"/>
    <lineage>
        <taxon>Bacteria</taxon>
        <taxon>Pseudomonadati</taxon>
        <taxon>Thermodesulfobacteriota</taxon>
        <taxon>Syntrophobacteria</taxon>
        <taxon>Syntrophobacterales</taxon>
        <taxon>Syntrophobacteraceae</taxon>
        <taxon>Desulfacinum</taxon>
    </lineage>
</organism>
<dbReference type="InterPro" id="IPR009004">
    <property type="entry name" value="Transposase_Mu_C"/>
</dbReference>
<accession>A0A1W1XXA1</accession>
<dbReference type="AlphaFoldDB" id="A0A1W1XXA1"/>
<dbReference type="GO" id="GO:0015074">
    <property type="term" value="P:DNA integration"/>
    <property type="evidence" value="ECO:0007669"/>
    <property type="project" value="InterPro"/>
</dbReference>
<evidence type="ECO:0000313" key="4">
    <source>
        <dbReference type="Proteomes" id="UP000192783"/>
    </source>
</evidence>
<evidence type="ECO:0000313" key="3">
    <source>
        <dbReference type="EMBL" id="SMC28474.1"/>
    </source>
</evidence>
<proteinExistence type="predicted"/>
<dbReference type="PANTHER" id="PTHR35004:SF7">
    <property type="entry name" value="INTEGRASE PROTEIN"/>
    <property type="match status" value="1"/>
</dbReference>
<dbReference type="Gene3D" id="1.10.10.60">
    <property type="entry name" value="Homeodomain-like"/>
    <property type="match status" value="1"/>
</dbReference>
<dbReference type="Proteomes" id="UP000192783">
    <property type="component" value="Unassembled WGS sequence"/>
</dbReference>
<gene>
    <name evidence="3" type="ORF">SAMN02746041_03260</name>
</gene>
<reference evidence="3 4" key="1">
    <citation type="submission" date="2017-04" db="EMBL/GenBank/DDBJ databases">
        <authorList>
            <person name="Afonso C.L."/>
            <person name="Miller P.J."/>
            <person name="Scott M.A."/>
            <person name="Spackman E."/>
            <person name="Goraichik I."/>
            <person name="Dimitrov K.M."/>
            <person name="Suarez D.L."/>
            <person name="Swayne D.E."/>
        </authorList>
    </citation>
    <scope>NUCLEOTIDE SEQUENCE [LARGE SCALE GENOMIC DNA]</scope>
    <source>
        <strain evidence="3 4">DSM 13146</strain>
    </source>
</reference>
<feature type="compositionally biased region" description="Pro residues" evidence="1">
    <location>
        <begin position="73"/>
        <end position="88"/>
    </location>
</feature>
<dbReference type="PANTHER" id="PTHR35004">
    <property type="entry name" value="TRANSPOSASE RV3428C-RELATED"/>
    <property type="match status" value="1"/>
</dbReference>
<dbReference type="STRING" id="1121390.SAMN02746041_03260"/>
<name>A0A1W1XXA1_9BACT</name>
<feature type="domain" description="Integrase catalytic" evidence="2">
    <location>
        <begin position="299"/>
        <end position="519"/>
    </location>
</feature>
<evidence type="ECO:0000256" key="1">
    <source>
        <dbReference type="SAM" id="MobiDB-lite"/>
    </source>
</evidence>
<dbReference type="SUPFAM" id="SSF50610">
    <property type="entry name" value="mu transposase, C-terminal domain"/>
    <property type="match status" value="1"/>
</dbReference>
<dbReference type="InterPro" id="IPR015378">
    <property type="entry name" value="Transposase-like_Mu_C"/>
</dbReference>
<dbReference type="PROSITE" id="PS50994">
    <property type="entry name" value="INTEGRASE"/>
    <property type="match status" value="1"/>
</dbReference>
<dbReference type="InterPro" id="IPR012337">
    <property type="entry name" value="RNaseH-like_sf"/>
</dbReference>
<dbReference type="Pfam" id="PF09299">
    <property type="entry name" value="Mu-transpos_C"/>
    <property type="match status" value="1"/>
</dbReference>
<dbReference type="Gene3D" id="3.30.420.10">
    <property type="entry name" value="Ribonuclease H-like superfamily/Ribonuclease H"/>
    <property type="match status" value="1"/>
</dbReference>
<dbReference type="GO" id="GO:0003676">
    <property type="term" value="F:nucleic acid binding"/>
    <property type="evidence" value="ECO:0007669"/>
    <property type="project" value="InterPro"/>
</dbReference>
<keyword evidence="4" id="KW-1185">Reference proteome</keyword>
<protein>
    <submittedName>
        <fullName evidence="3">Putative transposase</fullName>
    </submittedName>
</protein>
<dbReference type="EMBL" id="FWXF01000035">
    <property type="protein sequence ID" value="SMC28474.1"/>
    <property type="molecule type" value="Genomic_DNA"/>
</dbReference>
<feature type="region of interest" description="Disordered" evidence="1">
    <location>
        <begin position="69"/>
        <end position="88"/>
    </location>
</feature>
<evidence type="ECO:0000259" key="2">
    <source>
        <dbReference type="PROSITE" id="PS50994"/>
    </source>
</evidence>
<dbReference type="InterPro" id="IPR001584">
    <property type="entry name" value="Integrase_cat-core"/>
</dbReference>